<comment type="caution">
    <text evidence="1">The sequence shown here is derived from an EMBL/GenBank/DDBJ whole genome shotgun (WGS) entry which is preliminary data.</text>
</comment>
<keyword evidence="2" id="KW-1185">Reference proteome</keyword>
<accession>A0ABP0IGG6</accession>
<evidence type="ECO:0000313" key="1">
    <source>
        <dbReference type="EMBL" id="CAK9000473.1"/>
    </source>
</evidence>
<dbReference type="Proteomes" id="UP001642484">
    <property type="component" value="Unassembled WGS sequence"/>
</dbReference>
<dbReference type="EMBL" id="CAXAMN010002616">
    <property type="protein sequence ID" value="CAK9000473.1"/>
    <property type="molecule type" value="Genomic_DNA"/>
</dbReference>
<name>A0ABP0IGG6_9DINO</name>
<protein>
    <submittedName>
        <fullName evidence="1">Uncharacterized protein</fullName>
    </submittedName>
</protein>
<evidence type="ECO:0000313" key="2">
    <source>
        <dbReference type="Proteomes" id="UP001642484"/>
    </source>
</evidence>
<gene>
    <name evidence="1" type="ORF">CCMP2556_LOCUS6081</name>
</gene>
<proteinExistence type="predicted"/>
<sequence length="134" mass="14892">MFDQLQACVHTLLQDGNWKAGAIVRLDNALTRCSAADVAINFHMLRPIISFSSDKVPSGYFLTDCILRLDKLFQEKMLVGGQSKLQLKKLVGAEEVGWGCASALAILPCRESPSRIRAEKHVEAFPEQATARRY</sequence>
<organism evidence="1 2">
    <name type="scientific">Durusdinium trenchii</name>
    <dbReference type="NCBI Taxonomy" id="1381693"/>
    <lineage>
        <taxon>Eukaryota</taxon>
        <taxon>Sar</taxon>
        <taxon>Alveolata</taxon>
        <taxon>Dinophyceae</taxon>
        <taxon>Suessiales</taxon>
        <taxon>Symbiodiniaceae</taxon>
        <taxon>Durusdinium</taxon>
    </lineage>
</organism>
<reference evidence="1 2" key="1">
    <citation type="submission" date="2024-02" db="EMBL/GenBank/DDBJ databases">
        <authorList>
            <person name="Chen Y."/>
            <person name="Shah S."/>
            <person name="Dougan E. K."/>
            <person name="Thang M."/>
            <person name="Chan C."/>
        </authorList>
    </citation>
    <scope>NUCLEOTIDE SEQUENCE [LARGE SCALE GENOMIC DNA]</scope>
</reference>